<evidence type="ECO:0000313" key="2">
    <source>
        <dbReference type="EMBL" id="CAG9806928.1"/>
    </source>
</evidence>
<dbReference type="SMART" id="SM00700">
    <property type="entry name" value="JHBP"/>
    <property type="match status" value="1"/>
</dbReference>
<dbReference type="PANTHER" id="PTHR11008">
    <property type="entry name" value="PROTEIN TAKEOUT-LIKE PROTEIN"/>
    <property type="match status" value="1"/>
</dbReference>
<reference evidence="2" key="1">
    <citation type="submission" date="2022-01" db="EMBL/GenBank/DDBJ databases">
        <authorList>
            <person name="King R."/>
        </authorList>
    </citation>
    <scope>NUCLEOTIDE SEQUENCE</scope>
</reference>
<organism evidence="2 3">
    <name type="scientific">Chironomus riparius</name>
    <dbReference type="NCBI Taxonomy" id="315576"/>
    <lineage>
        <taxon>Eukaryota</taxon>
        <taxon>Metazoa</taxon>
        <taxon>Ecdysozoa</taxon>
        <taxon>Arthropoda</taxon>
        <taxon>Hexapoda</taxon>
        <taxon>Insecta</taxon>
        <taxon>Pterygota</taxon>
        <taxon>Neoptera</taxon>
        <taxon>Endopterygota</taxon>
        <taxon>Diptera</taxon>
        <taxon>Nematocera</taxon>
        <taxon>Chironomoidea</taxon>
        <taxon>Chironomidae</taxon>
        <taxon>Chironominae</taxon>
        <taxon>Chironomus</taxon>
    </lineage>
</organism>
<dbReference type="GO" id="GO:0005615">
    <property type="term" value="C:extracellular space"/>
    <property type="evidence" value="ECO:0007669"/>
    <property type="project" value="TreeGrafter"/>
</dbReference>
<evidence type="ECO:0000313" key="3">
    <source>
        <dbReference type="Proteomes" id="UP001153620"/>
    </source>
</evidence>
<dbReference type="Gene3D" id="3.15.10.30">
    <property type="entry name" value="Haemolymph juvenile hormone binding protein"/>
    <property type="match status" value="1"/>
</dbReference>
<feature type="signal peptide" evidence="1">
    <location>
        <begin position="1"/>
        <end position="19"/>
    </location>
</feature>
<proteinExistence type="predicted"/>
<reference evidence="2" key="2">
    <citation type="submission" date="2022-10" db="EMBL/GenBank/DDBJ databases">
        <authorList>
            <consortium name="ENA_rothamsted_submissions"/>
            <consortium name="culmorum"/>
            <person name="King R."/>
        </authorList>
    </citation>
    <scope>NUCLEOTIDE SEQUENCE</scope>
</reference>
<accession>A0A9N9RZR9</accession>
<dbReference type="EMBL" id="OU895879">
    <property type="protein sequence ID" value="CAG9806928.1"/>
    <property type="molecule type" value="Genomic_DNA"/>
</dbReference>
<dbReference type="AlphaFoldDB" id="A0A9N9RZR9"/>
<gene>
    <name evidence="2" type="ORF">CHIRRI_LOCUS9781</name>
</gene>
<keyword evidence="3" id="KW-1185">Reference proteome</keyword>
<evidence type="ECO:0008006" key="4">
    <source>
        <dbReference type="Google" id="ProtNLM"/>
    </source>
</evidence>
<dbReference type="PANTHER" id="PTHR11008:SF32">
    <property type="entry name" value="CIRCADIAN CLOCK-CONTROLLED PROTEIN DAYWAKE-RELATED"/>
    <property type="match status" value="1"/>
</dbReference>
<sequence>MLKLLHFVVLLAFCDKIFGLPNDIEKCRINDERCLIKSSNKVLKKYYGGITEIDLQSLDPFMADKLRVLHDYGVIQANGTLWNINLFGLKSATIERIFGFDKNLLEIHFKVPKIHFKGLYKAQASVFGFHSEGEGIFTLNFYDFSAKLIIKLQPYTRNGKTYFKTVGSDMSSTVRTGDVDATSLSRPLAWLINQGFDVVLRSSIKSYVGDVWTQHYEKKVNNVLNKVPIEELFIV</sequence>
<feature type="chain" id="PRO_5040128613" description="Hemolymph juvenile hormone binding protein" evidence="1">
    <location>
        <begin position="20"/>
        <end position="235"/>
    </location>
</feature>
<dbReference type="Pfam" id="PF06585">
    <property type="entry name" value="JHBP"/>
    <property type="match status" value="1"/>
</dbReference>
<keyword evidence="1" id="KW-0732">Signal</keyword>
<evidence type="ECO:0000256" key="1">
    <source>
        <dbReference type="SAM" id="SignalP"/>
    </source>
</evidence>
<name>A0A9N9RZR9_9DIPT</name>
<dbReference type="InterPro" id="IPR010562">
    <property type="entry name" value="Haemolymph_juvenile_hormone-bd"/>
</dbReference>
<dbReference type="InterPro" id="IPR038606">
    <property type="entry name" value="To_sf"/>
</dbReference>
<dbReference type="Proteomes" id="UP001153620">
    <property type="component" value="Chromosome 3"/>
</dbReference>
<dbReference type="OrthoDB" id="6591956at2759"/>
<protein>
    <recommendedName>
        <fullName evidence="4">Hemolymph juvenile hormone binding protein</fullName>
    </recommendedName>
</protein>